<dbReference type="Gene3D" id="3.40.50.720">
    <property type="entry name" value="NAD(P)-binding Rossmann-like Domain"/>
    <property type="match status" value="1"/>
</dbReference>
<organism evidence="4 5">
    <name type="scientific">Macrophomina phaseolina</name>
    <dbReference type="NCBI Taxonomy" id="35725"/>
    <lineage>
        <taxon>Eukaryota</taxon>
        <taxon>Fungi</taxon>
        <taxon>Dikarya</taxon>
        <taxon>Ascomycota</taxon>
        <taxon>Pezizomycotina</taxon>
        <taxon>Dothideomycetes</taxon>
        <taxon>Dothideomycetes incertae sedis</taxon>
        <taxon>Botryosphaeriales</taxon>
        <taxon>Botryosphaeriaceae</taxon>
        <taxon>Macrophomina</taxon>
    </lineage>
</organism>
<dbReference type="Pfam" id="PF00106">
    <property type="entry name" value="adh_short"/>
    <property type="match status" value="1"/>
</dbReference>
<sequence length="340" mass="36854">MTSRTEFGHDTKATEVADAFPNQIKDRVVLVTGVSRDGLGGAATLAFARHSPSLLILVSRTKAKIDAVIEDIKAINPAVTAKAVLVDLSSQAAVRKAAEEIKALTPRIDLLINNAGMIVLKRSYSAEGIESQLAANHLGPFLLTNLLRDQLFEAAKHSAPGATRVVNVSSEGHRTSPFRFHDYNNEGWPIPAEEAGTTYQLPDWAKEPVDGYVGMQAYAQSKTANILFSVGLNKRLADKGVVSYALHPGAIFTEMSRGYGNKLNDINQFLSSHNPKPSNDEGSSTTLVAALDPALNEIKNSKQIYLDDCQLNNAAEPYAVDPELADKLWELSEKLVEQAF</sequence>
<keyword evidence="2" id="KW-0560">Oxidoreductase</keyword>
<evidence type="ECO:0000313" key="4">
    <source>
        <dbReference type="EMBL" id="KAH7028428.1"/>
    </source>
</evidence>
<dbReference type="SUPFAM" id="SSF51735">
    <property type="entry name" value="NAD(P)-binding Rossmann-fold domains"/>
    <property type="match status" value="1"/>
</dbReference>
<comment type="similarity">
    <text evidence="1 3">Belongs to the short-chain dehydrogenases/reductases (SDR) family.</text>
</comment>
<dbReference type="PRINTS" id="PR00081">
    <property type="entry name" value="GDHRDH"/>
</dbReference>
<keyword evidence="5" id="KW-1185">Reference proteome</keyword>
<dbReference type="Proteomes" id="UP000774617">
    <property type="component" value="Unassembled WGS sequence"/>
</dbReference>
<name>A0ABQ8FV18_9PEZI</name>
<reference evidence="4 5" key="1">
    <citation type="journal article" date="2021" name="Nat. Commun.">
        <title>Genetic determinants of endophytism in the Arabidopsis root mycobiome.</title>
        <authorList>
            <person name="Mesny F."/>
            <person name="Miyauchi S."/>
            <person name="Thiergart T."/>
            <person name="Pickel B."/>
            <person name="Atanasova L."/>
            <person name="Karlsson M."/>
            <person name="Huettel B."/>
            <person name="Barry K.W."/>
            <person name="Haridas S."/>
            <person name="Chen C."/>
            <person name="Bauer D."/>
            <person name="Andreopoulos W."/>
            <person name="Pangilinan J."/>
            <person name="LaButti K."/>
            <person name="Riley R."/>
            <person name="Lipzen A."/>
            <person name="Clum A."/>
            <person name="Drula E."/>
            <person name="Henrissat B."/>
            <person name="Kohler A."/>
            <person name="Grigoriev I.V."/>
            <person name="Martin F.M."/>
            <person name="Hacquard S."/>
        </authorList>
    </citation>
    <scope>NUCLEOTIDE SEQUENCE [LARGE SCALE GENOMIC DNA]</scope>
    <source>
        <strain evidence="4 5">MPI-SDFR-AT-0080</strain>
    </source>
</reference>
<evidence type="ECO:0000256" key="1">
    <source>
        <dbReference type="ARBA" id="ARBA00006484"/>
    </source>
</evidence>
<dbReference type="InterPro" id="IPR036291">
    <property type="entry name" value="NAD(P)-bd_dom_sf"/>
</dbReference>
<dbReference type="InterPro" id="IPR002347">
    <property type="entry name" value="SDR_fam"/>
</dbReference>
<protein>
    <submittedName>
        <fullName evidence="4">Short chain dehydrogenase/ reductase-like protein</fullName>
    </submittedName>
</protein>
<comment type="caution">
    <text evidence="4">The sequence shown here is derived from an EMBL/GenBank/DDBJ whole genome shotgun (WGS) entry which is preliminary data.</text>
</comment>
<dbReference type="PANTHER" id="PTHR24320">
    <property type="entry name" value="RETINOL DEHYDROGENASE"/>
    <property type="match status" value="1"/>
</dbReference>
<evidence type="ECO:0000256" key="3">
    <source>
        <dbReference type="RuleBase" id="RU000363"/>
    </source>
</evidence>
<proteinExistence type="inferred from homology"/>
<gene>
    <name evidence="4" type="ORF">B0J12DRAFT_683533</name>
</gene>
<evidence type="ECO:0000313" key="5">
    <source>
        <dbReference type="Proteomes" id="UP000774617"/>
    </source>
</evidence>
<accession>A0ABQ8FV18</accession>
<evidence type="ECO:0000256" key="2">
    <source>
        <dbReference type="ARBA" id="ARBA00023002"/>
    </source>
</evidence>
<dbReference type="PANTHER" id="PTHR24320:SF283">
    <property type="entry name" value="RETINOL DEHYDROGENASE 11"/>
    <property type="match status" value="1"/>
</dbReference>
<dbReference type="PRINTS" id="PR00080">
    <property type="entry name" value="SDRFAMILY"/>
</dbReference>
<dbReference type="EMBL" id="JAGTJR010000049">
    <property type="protein sequence ID" value="KAH7028428.1"/>
    <property type="molecule type" value="Genomic_DNA"/>
</dbReference>